<dbReference type="InterPro" id="IPR036629">
    <property type="entry name" value="YjbJ_sf"/>
</dbReference>
<keyword evidence="4" id="KW-1185">Reference proteome</keyword>
<evidence type="ECO:0000259" key="2">
    <source>
        <dbReference type="Pfam" id="PF05532"/>
    </source>
</evidence>
<dbReference type="Proteomes" id="UP001500394">
    <property type="component" value="Unassembled WGS sequence"/>
</dbReference>
<reference evidence="4" key="1">
    <citation type="journal article" date="2019" name="Int. J. Syst. Evol. Microbiol.">
        <title>The Global Catalogue of Microorganisms (GCM) 10K type strain sequencing project: providing services to taxonomists for standard genome sequencing and annotation.</title>
        <authorList>
            <consortium name="The Broad Institute Genomics Platform"/>
            <consortium name="The Broad Institute Genome Sequencing Center for Infectious Disease"/>
            <person name="Wu L."/>
            <person name="Ma J."/>
        </authorList>
    </citation>
    <scope>NUCLEOTIDE SEQUENCE [LARGE SCALE GENOMIC DNA]</scope>
    <source>
        <strain evidence="4">JCM 17858</strain>
    </source>
</reference>
<accession>A0ABP8R8J9</accession>
<dbReference type="Gene3D" id="1.10.1470.10">
    <property type="entry name" value="YjbJ"/>
    <property type="match status" value="1"/>
</dbReference>
<protein>
    <submittedName>
        <fullName evidence="3">CsbD family protein</fullName>
    </submittedName>
</protein>
<dbReference type="EMBL" id="BAABGR010000044">
    <property type="protein sequence ID" value="GAA4521184.1"/>
    <property type="molecule type" value="Genomic_DNA"/>
</dbReference>
<evidence type="ECO:0000313" key="4">
    <source>
        <dbReference type="Proteomes" id="UP001500394"/>
    </source>
</evidence>
<name>A0ABP8R8J9_9SPHI</name>
<evidence type="ECO:0000256" key="1">
    <source>
        <dbReference type="ARBA" id="ARBA00009129"/>
    </source>
</evidence>
<dbReference type="InterPro" id="IPR008462">
    <property type="entry name" value="CsbD"/>
</dbReference>
<dbReference type="SUPFAM" id="SSF69047">
    <property type="entry name" value="Hypothetical protein YjbJ"/>
    <property type="match status" value="1"/>
</dbReference>
<evidence type="ECO:0000313" key="3">
    <source>
        <dbReference type="EMBL" id="GAA4521184.1"/>
    </source>
</evidence>
<dbReference type="Pfam" id="PF05532">
    <property type="entry name" value="CsbD"/>
    <property type="match status" value="1"/>
</dbReference>
<proteinExistence type="inferred from homology"/>
<feature type="domain" description="CsbD-like" evidence="2">
    <location>
        <begin position="11"/>
        <end position="59"/>
    </location>
</feature>
<comment type="similarity">
    <text evidence="1">Belongs to the UPF0337 (CsbD) family.</text>
</comment>
<comment type="caution">
    <text evidence="3">The sequence shown here is derived from an EMBL/GenBank/DDBJ whole genome shotgun (WGS) entry which is preliminary data.</text>
</comment>
<sequence length="67" mass="7882">MKGHVMDKLDLKGKWNVMKGKIKQQYADWTDDDLKYEEGQEDELIGRLQQKMGKAREEVVDWLKSLG</sequence>
<organism evidence="3 4">
    <name type="scientific">Sphingobacterium thermophilum</name>
    <dbReference type="NCBI Taxonomy" id="768534"/>
    <lineage>
        <taxon>Bacteria</taxon>
        <taxon>Pseudomonadati</taxon>
        <taxon>Bacteroidota</taxon>
        <taxon>Sphingobacteriia</taxon>
        <taxon>Sphingobacteriales</taxon>
        <taxon>Sphingobacteriaceae</taxon>
        <taxon>Sphingobacterium</taxon>
    </lineage>
</organism>
<gene>
    <name evidence="3" type="ORF">GCM10023173_26290</name>
</gene>